<dbReference type="Gene3D" id="1.10.10.10">
    <property type="entry name" value="Winged helix-like DNA-binding domain superfamily/Winged helix DNA-binding domain"/>
    <property type="match status" value="1"/>
</dbReference>
<dbReference type="SUPFAM" id="SSF52540">
    <property type="entry name" value="P-loop containing nucleoside triphosphate hydrolases"/>
    <property type="match status" value="1"/>
</dbReference>
<dbReference type="Pfam" id="PF25872">
    <property type="entry name" value="HTH_77"/>
    <property type="match status" value="1"/>
</dbReference>
<dbReference type="InterPro" id="IPR058852">
    <property type="entry name" value="HTH_77"/>
</dbReference>
<comment type="caution">
    <text evidence="4">The sequence shown here is derived from an EMBL/GenBank/DDBJ whole genome shotgun (WGS) entry which is preliminary data.</text>
</comment>
<dbReference type="PRINTS" id="PR00364">
    <property type="entry name" value="DISEASERSIST"/>
</dbReference>
<dbReference type="CDD" id="cd00383">
    <property type="entry name" value="trans_reg_C"/>
    <property type="match status" value="1"/>
</dbReference>
<dbReference type="InterPro" id="IPR036388">
    <property type="entry name" value="WH-like_DNA-bd_sf"/>
</dbReference>
<keyword evidence="1 2" id="KW-0238">DNA-binding</keyword>
<organism evidence="4 5">
    <name type="scientific">Neoroseomonas eburnea</name>
    <dbReference type="NCBI Taxonomy" id="1346889"/>
    <lineage>
        <taxon>Bacteria</taxon>
        <taxon>Pseudomonadati</taxon>
        <taxon>Pseudomonadota</taxon>
        <taxon>Alphaproteobacteria</taxon>
        <taxon>Acetobacterales</taxon>
        <taxon>Acetobacteraceae</taxon>
        <taxon>Neoroseomonas</taxon>
    </lineage>
</organism>
<name>A0A9X9XDU2_9PROT</name>
<dbReference type="GO" id="GO:0003677">
    <property type="term" value="F:DNA binding"/>
    <property type="evidence" value="ECO:0007669"/>
    <property type="project" value="UniProtKB-UniRule"/>
</dbReference>
<dbReference type="Pfam" id="PF00486">
    <property type="entry name" value="Trans_reg_C"/>
    <property type="match status" value="1"/>
</dbReference>
<dbReference type="InterPro" id="IPR016032">
    <property type="entry name" value="Sig_transdc_resp-reg_C-effctor"/>
</dbReference>
<dbReference type="PANTHER" id="PTHR47691:SF3">
    <property type="entry name" value="HTH-TYPE TRANSCRIPTIONAL REGULATOR RV0890C-RELATED"/>
    <property type="match status" value="1"/>
</dbReference>
<dbReference type="RefSeq" id="WP_211847397.1">
    <property type="nucleotide sequence ID" value="NZ_JAAEDL010000014.1"/>
</dbReference>
<dbReference type="SUPFAM" id="SSF46894">
    <property type="entry name" value="C-terminal effector domain of the bipartite response regulators"/>
    <property type="match status" value="1"/>
</dbReference>
<evidence type="ECO:0000259" key="3">
    <source>
        <dbReference type="PROSITE" id="PS51755"/>
    </source>
</evidence>
<dbReference type="AlphaFoldDB" id="A0A9X9XDU2"/>
<evidence type="ECO:0000313" key="5">
    <source>
        <dbReference type="Proteomes" id="UP001138709"/>
    </source>
</evidence>
<dbReference type="InterPro" id="IPR001867">
    <property type="entry name" value="OmpR/PhoB-type_DNA-bd"/>
</dbReference>
<reference evidence="4" key="2">
    <citation type="journal article" date="2021" name="Syst. Appl. Microbiol.">
        <title>Roseomonas hellenica sp. nov., isolated from roots of wild-growing Alkanna tinctoria.</title>
        <authorList>
            <person name="Rat A."/>
            <person name="Naranjo H.D."/>
            <person name="Lebbe L."/>
            <person name="Cnockaert M."/>
            <person name="Krigas N."/>
            <person name="Grigoriadou K."/>
            <person name="Maloupa E."/>
            <person name="Willems A."/>
        </authorList>
    </citation>
    <scope>NUCLEOTIDE SEQUENCE</scope>
    <source>
        <strain evidence="4">LMG 31228</strain>
    </source>
</reference>
<feature type="DNA-binding region" description="OmpR/PhoB-type" evidence="2">
    <location>
        <begin position="18"/>
        <end position="117"/>
    </location>
</feature>
<dbReference type="Proteomes" id="UP001138709">
    <property type="component" value="Unassembled WGS sequence"/>
</dbReference>
<reference evidence="4" key="1">
    <citation type="submission" date="2020-01" db="EMBL/GenBank/DDBJ databases">
        <authorList>
            <person name="Rat A."/>
        </authorList>
    </citation>
    <scope>NUCLEOTIDE SEQUENCE</scope>
    <source>
        <strain evidence="4">LMG 31228</strain>
    </source>
</reference>
<dbReference type="EMBL" id="JAAEDL010000014">
    <property type="protein sequence ID" value="MBR0681878.1"/>
    <property type="molecule type" value="Genomic_DNA"/>
</dbReference>
<dbReference type="SMART" id="SM00862">
    <property type="entry name" value="Trans_reg_C"/>
    <property type="match status" value="1"/>
</dbReference>
<dbReference type="GO" id="GO:0000160">
    <property type="term" value="P:phosphorelay signal transduction system"/>
    <property type="evidence" value="ECO:0007669"/>
    <property type="project" value="InterPro"/>
</dbReference>
<accession>A0A9X9XDU2</accession>
<dbReference type="InterPro" id="IPR027417">
    <property type="entry name" value="P-loop_NTPase"/>
</dbReference>
<dbReference type="PROSITE" id="PS51755">
    <property type="entry name" value="OMPR_PHOB"/>
    <property type="match status" value="1"/>
</dbReference>
<dbReference type="PANTHER" id="PTHR47691">
    <property type="entry name" value="REGULATOR-RELATED"/>
    <property type="match status" value="1"/>
</dbReference>
<protein>
    <recommendedName>
        <fullName evidence="3">OmpR/PhoB-type domain-containing protein</fullName>
    </recommendedName>
</protein>
<dbReference type="Gene3D" id="3.40.50.300">
    <property type="entry name" value="P-loop containing nucleotide triphosphate hydrolases"/>
    <property type="match status" value="1"/>
</dbReference>
<proteinExistence type="predicted"/>
<sequence length="949" mass="102922">MDSTIDTEPARRRGARADEALRFGGFRLRPAARALHRLDGTKVRLGDRAFDILLALTARPGQVVGSQELFGIVWPGRFVEESNLRVHVAALRRALGDQGGAGRLIANIPGRGYAFLGEVVAEHASAGEAAAPPRGSVPPPTRLIGRDETVHAIAEDLRRRRLVTVTGAGGIGKTAVALAVAARIADAYPDGVHFLDLGGIDRDAEVVPQLASLLRLPISDGDPLRGVLDHLRPRRLLLVLDNCEHLVGAASRLAEEILATAPGLHLLATSREPLRAAGEWVHRLAPLDVPPQPLTTRAEELLRFSAVQLLVERVTACDAAFVLIEADMPLAAELCARLDGLPLAIELAAPRVAVLGLAAVLARLDERFRLLTNGRRNAAERHRTLGAMIEWSHDTLTPAEQVAYRRLSVLRGAFTLEAGCRLAGEAAEEEGALAAIIGDLVEKSLLSVENRERERRYRMLESIRLHAAAKLAAAGEEARFRRRHADYFHGRALAYGRVTTLSTEEWLVRHRGDAADLRAALDWAFSAEGDAHLATQLAAASAPFWFKLMLVPELRGWLERAIRLARSAPGIEDAVVLRLHAALGHAIFHTQGPVPEVAEVLEEGLRLARRAGEEQAALRILWALFGHHSTRGDLAAAFDCVARIGAVADATSDPEARLLHDRVSALAHHLAGDQARSLMHARRALARPAPGRPTQGESIFFYDHQTSTRSHYARALWVSGLADQAMAVVEEAIAEAAVIDQPFAFGYFLVFGACPVALWRGELEVAQALVGRVLDVASGITSGIWQRGGRLYEHVIALLQAPEAERALRLQRLVADFTLTPFQADSLGTVAPFLLQRESVARATTEPPQWCTAEILRAEGERLLRDAPRDGAAAEALLRRSLGIARAQGALGWELRGAASLARLCRAQGRVAEAEDVLGDVLSRFREGFATRDLRRAATLLQALRQPAH</sequence>
<gene>
    <name evidence="4" type="ORF">GXW74_15395</name>
</gene>
<evidence type="ECO:0000313" key="4">
    <source>
        <dbReference type="EMBL" id="MBR0681878.1"/>
    </source>
</evidence>
<evidence type="ECO:0000256" key="2">
    <source>
        <dbReference type="PROSITE-ProRule" id="PRU01091"/>
    </source>
</evidence>
<dbReference type="GO" id="GO:0006355">
    <property type="term" value="P:regulation of DNA-templated transcription"/>
    <property type="evidence" value="ECO:0007669"/>
    <property type="project" value="InterPro"/>
</dbReference>
<keyword evidence="5" id="KW-1185">Reference proteome</keyword>
<feature type="domain" description="OmpR/PhoB-type" evidence="3">
    <location>
        <begin position="18"/>
        <end position="117"/>
    </location>
</feature>
<evidence type="ECO:0000256" key="1">
    <source>
        <dbReference type="ARBA" id="ARBA00023125"/>
    </source>
</evidence>